<proteinExistence type="predicted"/>
<organism evidence="1 2">
    <name type="scientific">Entomophthora muscae</name>
    <dbReference type="NCBI Taxonomy" id="34485"/>
    <lineage>
        <taxon>Eukaryota</taxon>
        <taxon>Fungi</taxon>
        <taxon>Fungi incertae sedis</taxon>
        <taxon>Zoopagomycota</taxon>
        <taxon>Entomophthoromycotina</taxon>
        <taxon>Entomophthoromycetes</taxon>
        <taxon>Entomophthorales</taxon>
        <taxon>Entomophthoraceae</taxon>
        <taxon>Entomophthora</taxon>
    </lineage>
</organism>
<sequence>MSSTISKGIKAEYKTSEGTLVAQVEKHDHVYILHMVNGDNRLRPDTISTLIKALDDIEKDFKTDRAKFNKEGKDAHYSSLVTTGNAHYYSNGLDFALIMSGKVSTIEFFEKFYHKLLLRFLNMLFPTVAAINGHAFAGGW</sequence>
<protein>
    <submittedName>
        <fullName evidence="1">Uncharacterized protein</fullName>
    </submittedName>
</protein>
<comment type="caution">
    <text evidence="1">The sequence shown here is derived from an EMBL/GenBank/DDBJ whole genome shotgun (WGS) entry which is preliminary data.</text>
</comment>
<dbReference type="Proteomes" id="UP001165960">
    <property type="component" value="Unassembled WGS sequence"/>
</dbReference>
<accession>A0ACC2TP86</accession>
<gene>
    <name evidence="1" type="ORF">DSO57_1027169</name>
</gene>
<dbReference type="EMBL" id="QTSX02002293">
    <property type="protein sequence ID" value="KAJ9076353.1"/>
    <property type="molecule type" value="Genomic_DNA"/>
</dbReference>
<evidence type="ECO:0000313" key="1">
    <source>
        <dbReference type="EMBL" id="KAJ9076353.1"/>
    </source>
</evidence>
<reference evidence="1" key="1">
    <citation type="submission" date="2022-04" db="EMBL/GenBank/DDBJ databases">
        <title>Genome of the entomopathogenic fungus Entomophthora muscae.</title>
        <authorList>
            <person name="Elya C."/>
            <person name="Lovett B.R."/>
            <person name="Lee E."/>
            <person name="Macias A.M."/>
            <person name="Hajek A.E."/>
            <person name="De Bivort B.L."/>
            <person name="Kasson M.T."/>
            <person name="De Fine Licht H.H."/>
            <person name="Stajich J.E."/>
        </authorList>
    </citation>
    <scope>NUCLEOTIDE SEQUENCE</scope>
    <source>
        <strain evidence="1">Berkeley</strain>
    </source>
</reference>
<keyword evidence="2" id="KW-1185">Reference proteome</keyword>
<name>A0ACC2TP86_9FUNG</name>
<evidence type="ECO:0000313" key="2">
    <source>
        <dbReference type="Proteomes" id="UP001165960"/>
    </source>
</evidence>